<evidence type="ECO:0000313" key="1">
    <source>
        <dbReference type="EMBL" id="KAI8531780.1"/>
    </source>
</evidence>
<dbReference type="Proteomes" id="UP001062846">
    <property type="component" value="Chromosome 11"/>
</dbReference>
<dbReference type="EMBL" id="CM046398">
    <property type="protein sequence ID" value="KAI8531780.1"/>
    <property type="molecule type" value="Genomic_DNA"/>
</dbReference>
<accession>A0ACC0LT10</accession>
<name>A0ACC0LT10_RHOML</name>
<sequence length="375" mass="38271">MAEGASSYPFMCLLFLLTVCTSGVSPCEQEELKIEEKQNFHYSHRLLLHNLQLKATQHDTLTTLPTTPVTVSPETIPTPTIVTVPATNPESTPVTPVAPVTVPSTNPVNSPVPVTNPVTTPSTVPGATPVTNPVTTYPPPSTGVPATTPVTNPVSPPATIGSPAAVPGQSWCVAKSGVLESSLQAALDYACGIGGADCSGIQQGSSCYNPISLQNHASFAFNSYYQKNPSPTSCDFGGTAMITNTNPSSGTCIYPSSSSPSSSPVTATTPTTPATGTPTTPATTTPTTPATTMTPTMPTTITPTPTTSSSGAIVPVSASPTVFNTSNPASASTTVFGDNPPSVNSSTSLATNLQPFTGCIILVISVVTGRFILDK</sequence>
<evidence type="ECO:0000313" key="2">
    <source>
        <dbReference type="Proteomes" id="UP001062846"/>
    </source>
</evidence>
<gene>
    <name evidence="1" type="ORF">RHMOL_Rhmol11G0162300</name>
</gene>
<organism evidence="1 2">
    <name type="scientific">Rhododendron molle</name>
    <name type="common">Chinese azalea</name>
    <name type="synonym">Azalea mollis</name>
    <dbReference type="NCBI Taxonomy" id="49168"/>
    <lineage>
        <taxon>Eukaryota</taxon>
        <taxon>Viridiplantae</taxon>
        <taxon>Streptophyta</taxon>
        <taxon>Embryophyta</taxon>
        <taxon>Tracheophyta</taxon>
        <taxon>Spermatophyta</taxon>
        <taxon>Magnoliopsida</taxon>
        <taxon>eudicotyledons</taxon>
        <taxon>Gunneridae</taxon>
        <taxon>Pentapetalae</taxon>
        <taxon>asterids</taxon>
        <taxon>Ericales</taxon>
        <taxon>Ericaceae</taxon>
        <taxon>Ericoideae</taxon>
        <taxon>Rhodoreae</taxon>
        <taxon>Rhododendron</taxon>
    </lineage>
</organism>
<proteinExistence type="predicted"/>
<keyword evidence="2" id="KW-1185">Reference proteome</keyword>
<protein>
    <submittedName>
        <fullName evidence="1">Uncharacterized protein</fullName>
    </submittedName>
</protein>
<reference evidence="1" key="1">
    <citation type="submission" date="2022-02" db="EMBL/GenBank/DDBJ databases">
        <title>Plant Genome Project.</title>
        <authorList>
            <person name="Zhang R.-G."/>
        </authorList>
    </citation>
    <scope>NUCLEOTIDE SEQUENCE</scope>
    <source>
        <strain evidence="1">AT1</strain>
    </source>
</reference>
<comment type="caution">
    <text evidence="1">The sequence shown here is derived from an EMBL/GenBank/DDBJ whole genome shotgun (WGS) entry which is preliminary data.</text>
</comment>